<dbReference type="STRING" id="419481.SAMN05216233_102137"/>
<evidence type="ECO:0008006" key="4">
    <source>
        <dbReference type="Google" id="ProtNLM"/>
    </source>
</evidence>
<evidence type="ECO:0000256" key="1">
    <source>
        <dbReference type="SAM" id="Phobius"/>
    </source>
</evidence>
<keyword evidence="1" id="KW-1133">Transmembrane helix</keyword>
<proteinExistence type="predicted"/>
<name>A0A1G5BPZ3_9BACT</name>
<keyword evidence="3" id="KW-1185">Reference proteome</keyword>
<sequence length="145" mass="15578">MTPVFKTLFRVNLFFLALSGVGHMPIFKRYYIADIPGLGWLAEFQITLAIHYVTAALFLAMVAWVATTWALEKKGQGFTSTARVKIGLTIAIIASGAILVVKNLKGVTMPATAITALDLVHLFGAFALGITALIAGIRDVGWIKG</sequence>
<feature type="transmembrane region" description="Helical" evidence="1">
    <location>
        <begin position="46"/>
        <end position="71"/>
    </location>
</feature>
<feature type="transmembrane region" description="Helical" evidence="1">
    <location>
        <begin position="7"/>
        <end position="26"/>
    </location>
</feature>
<evidence type="ECO:0000313" key="2">
    <source>
        <dbReference type="EMBL" id="SCX92278.1"/>
    </source>
</evidence>
<reference evidence="2 3" key="1">
    <citation type="submission" date="2016-10" db="EMBL/GenBank/DDBJ databases">
        <authorList>
            <person name="de Groot N.N."/>
        </authorList>
    </citation>
    <scope>NUCLEOTIDE SEQUENCE [LARGE SCALE GENOMIC DNA]</scope>
    <source>
        <strain evidence="2 3">AA1</strain>
    </source>
</reference>
<feature type="transmembrane region" description="Helical" evidence="1">
    <location>
        <begin position="83"/>
        <end position="101"/>
    </location>
</feature>
<dbReference type="RefSeq" id="WP_092208445.1">
    <property type="nucleotide sequence ID" value="NZ_FMUX01000002.1"/>
</dbReference>
<keyword evidence="1" id="KW-0812">Transmembrane</keyword>
<dbReference type="Proteomes" id="UP000198870">
    <property type="component" value="Unassembled WGS sequence"/>
</dbReference>
<dbReference type="OrthoDB" id="9787143at2"/>
<dbReference type="EMBL" id="FMUX01000002">
    <property type="protein sequence ID" value="SCX92278.1"/>
    <property type="molecule type" value="Genomic_DNA"/>
</dbReference>
<dbReference type="AlphaFoldDB" id="A0A1G5BPZ3"/>
<evidence type="ECO:0000313" key="3">
    <source>
        <dbReference type="Proteomes" id="UP000198870"/>
    </source>
</evidence>
<accession>A0A1G5BPZ3</accession>
<keyword evidence="1" id="KW-0472">Membrane</keyword>
<feature type="transmembrane region" description="Helical" evidence="1">
    <location>
        <begin position="113"/>
        <end position="137"/>
    </location>
</feature>
<gene>
    <name evidence="2" type="ORF">SAMN05216233_102137</name>
</gene>
<organism evidence="2 3">
    <name type="scientific">Desulfoluna spongiiphila</name>
    <dbReference type="NCBI Taxonomy" id="419481"/>
    <lineage>
        <taxon>Bacteria</taxon>
        <taxon>Pseudomonadati</taxon>
        <taxon>Thermodesulfobacteriota</taxon>
        <taxon>Desulfobacteria</taxon>
        <taxon>Desulfobacterales</taxon>
        <taxon>Desulfolunaceae</taxon>
        <taxon>Desulfoluna</taxon>
    </lineage>
</organism>
<protein>
    <recommendedName>
        <fullName evidence="4">FeS-binding protein</fullName>
    </recommendedName>
</protein>